<feature type="region of interest" description="Disordered" evidence="1">
    <location>
        <begin position="297"/>
        <end position="316"/>
    </location>
</feature>
<protein>
    <submittedName>
        <fullName evidence="3">Partitioning protein ParA</fullName>
    </submittedName>
</protein>
<feature type="compositionally biased region" description="Low complexity" evidence="1">
    <location>
        <begin position="307"/>
        <end position="316"/>
    </location>
</feature>
<accession>A0A1V0M5W4</accession>
<keyword evidence="3" id="KW-0614">Plasmid</keyword>
<dbReference type="Pfam" id="PF13614">
    <property type="entry name" value="AAA_31"/>
    <property type="match status" value="1"/>
</dbReference>
<geneLocation type="plasmid" evidence="3">
    <name>pJB37</name>
</geneLocation>
<name>A0A1V0M5W4_PSEAI</name>
<evidence type="ECO:0000256" key="1">
    <source>
        <dbReference type="SAM" id="MobiDB-lite"/>
    </source>
</evidence>
<dbReference type="CDD" id="cd02042">
    <property type="entry name" value="ParAB_family"/>
    <property type="match status" value="1"/>
</dbReference>
<dbReference type="InterPro" id="IPR050678">
    <property type="entry name" value="DNA_Partitioning_ATPase"/>
</dbReference>
<evidence type="ECO:0000313" key="3">
    <source>
        <dbReference type="EMBL" id="ARD70284.1"/>
    </source>
</evidence>
<feature type="compositionally biased region" description="Basic residues" evidence="1">
    <location>
        <begin position="297"/>
        <end position="306"/>
    </location>
</feature>
<feature type="domain" description="AAA" evidence="2">
    <location>
        <begin position="32"/>
        <end position="194"/>
    </location>
</feature>
<sequence>MDCNAVRVDSIADKEPHMAAIPFKKRKLLADVHAVTNQKGGVGKTTIDFHWLVYLVEQGYRVLGIDLDSQGNFSSRLAPDSRNGGLRSAHLFKEELPDLKPLQTALGADLIYALNKDDELSSVEQIGLSAVGPFAKHIQKLAEDYDYIVIDTPPTNGVRMIAASVVSDHIFVPVELAAFAVDGVISLIETFDMVGPLFGTQITPTGIICNKYNTRVNAHRESLEDLRKVVGPKILQNSLSIRGAIDTALRQCKPVWSMRTNGAERETGVEMIRLMEEMAHRAGVEITPVVIAPKVPRKKKPVKKKSQSCAKKVGAI</sequence>
<dbReference type="PANTHER" id="PTHR13696:SF99">
    <property type="entry name" value="COBYRINIC ACID AC-DIAMIDE SYNTHASE"/>
    <property type="match status" value="1"/>
</dbReference>
<organism evidence="3">
    <name type="scientific">Pseudomonas aeruginosa</name>
    <dbReference type="NCBI Taxonomy" id="287"/>
    <lineage>
        <taxon>Bacteria</taxon>
        <taxon>Pseudomonadati</taxon>
        <taxon>Pseudomonadota</taxon>
        <taxon>Gammaproteobacteria</taxon>
        <taxon>Pseudomonadales</taxon>
        <taxon>Pseudomonadaceae</taxon>
        <taxon>Pseudomonas</taxon>
    </lineage>
</organism>
<evidence type="ECO:0000259" key="2">
    <source>
        <dbReference type="Pfam" id="PF13614"/>
    </source>
</evidence>
<proteinExistence type="predicted"/>
<dbReference type="AlphaFoldDB" id="A0A1V0M5W4"/>
<dbReference type="PANTHER" id="PTHR13696">
    <property type="entry name" value="P-LOOP CONTAINING NUCLEOSIDE TRIPHOSPHATE HYDROLASE"/>
    <property type="match status" value="1"/>
</dbReference>
<dbReference type="EMBL" id="KY494864">
    <property type="protein sequence ID" value="ARD70284.1"/>
    <property type="molecule type" value="Genomic_DNA"/>
</dbReference>
<dbReference type="Gene3D" id="3.40.50.300">
    <property type="entry name" value="P-loop containing nucleotide triphosphate hydrolases"/>
    <property type="match status" value="1"/>
</dbReference>
<dbReference type="InterPro" id="IPR025669">
    <property type="entry name" value="AAA_dom"/>
</dbReference>
<reference evidence="3" key="1">
    <citation type="submission" date="2017-01" db="EMBL/GenBank/DDBJ databases">
        <title>Complete nucleotide sequence of an IncP-2 blaVIM-2-harboring megaplasmid from Pseudomonas aeruginosa.</title>
        <authorList>
            <person name="Botelho J."/>
            <person name="Grosso F."/>
            <person name="Mabrouk A."/>
            <person name="Peixe L."/>
        </authorList>
    </citation>
    <scope>NUCLEOTIDE SEQUENCE</scope>
    <source>
        <strain evidence="3">FFUP_PS_37</strain>
        <plasmid evidence="3">pJB37</plasmid>
    </source>
</reference>
<dbReference type="InterPro" id="IPR027417">
    <property type="entry name" value="P-loop_NTPase"/>
</dbReference>
<dbReference type="SUPFAM" id="SSF52540">
    <property type="entry name" value="P-loop containing nucleoside triphosphate hydrolases"/>
    <property type="match status" value="1"/>
</dbReference>